<dbReference type="PIRSF" id="PIRSF037207">
    <property type="entry name" value="ATE1_euk"/>
    <property type="match status" value="1"/>
</dbReference>
<comment type="caution">
    <text evidence="9">The sequence shown here is derived from an EMBL/GenBank/DDBJ whole genome shotgun (WGS) entry which is preliminary data.</text>
</comment>
<dbReference type="Pfam" id="PF04377">
    <property type="entry name" value="ATE_C"/>
    <property type="match status" value="1"/>
</dbReference>
<reference evidence="9 10" key="1">
    <citation type="journal article" date="2023" name="BMC Biol.">
        <title>The compact genome of the sponge Oopsacas minuta (Hexactinellida) is lacking key metazoan core genes.</title>
        <authorList>
            <person name="Santini S."/>
            <person name="Schenkelaars Q."/>
            <person name="Jourda C."/>
            <person name="Duchesne M."/>
            <person name="Belahbib H."/>
            <person name="Rocher C."/>
            <person name="Selva M."/>
            <person name="Riesgo A."/>
            <person name="Vervoort M."/>
            <person name="Leys S.P."/>
            <person name="Kodjabachian L."/>
            <person name="Le Bivic A."/>
            <person name="Borchiellini C."/>
            <person name="Claverie J.M."/>
            <person name="Renard E."/>
        </authorList>
    </citation>
    <scope>NUCLEOTIDE SEQUENCE [LARGE SCALE GENOMIC DNA]</scope>
    <source>
        <strain evidence="9">SPO-2</strain>
    </source>
</reference>
<feature type="domain" description="N-end aminoacyl transferase N-terminal" evidence="7">
    <location>
        <begin position="20"/>
        <end position="91"/>
    </location>
</feature>
<sequence>MAGINLGCVQVITDINKPEKCGYCKKPDTHYLEGGIWTFNFTPELEQYLLEFGWRRCGKFIYVMDKVKNCCPLYMIRCDANEFKISHSQKKVLRKITNYLRGKSSNMNENAQAKQTTNPTDEACKVMLKEAENEVQAEPLGATPLKKQPRKGLGPDPSKGPCLKAKERRKLKHKASDSVTDSTVDPNPKVNVSKPKTNIERTLENYLNDHKHDEGYAHKIETRLILVNPESPEYKATELESFRIYKAYQIKVHEDPPCKVNLEQYKNFLVTSAVSPHDGYGCYHLQYFIDGKLFMVGVLDLLQNYVSSVYTYYDPDFMFLSPGVYSALTEIALTRKLQIDREVKQWYCMGFYSHHIQKMRYKGEYYPSFLNCPYTHNWIAFDKCLPLLETGKYHKLADTNCQPIPAETYMQSAIIHHNGDIMPYGILAEANSEAKAHKETIKEYCQLVGPDFCQNTIAIFDFL</sequence>
<feature type="domain" description="N-end rule aminoacyl transferase C-terminal" evidence="8">
    <location>
        <begin position="240"/>
        <end position="370"/>
    </location>
</feature>
<dbReference type="InterPro" id="IPR007471">
    <property type="entry name" value="N-end_Aminoacyl_Trfase_N"/>
</dbReference>
<evidence type="ECO:0000259" key="7">
    <source>
        <dbReference type="Pfam" id="PF04376"/>
    </source>
</evidence>
<dbReference type="Proteomes" id="UP001165289">
    <property type="component" value="Unassembled WGS sequence"/>
</dbReference>
<evidence type="ECO:0000313" key="9">
    <source>
        <dbReference type="EMBL" id="KAI6654321.1"/>
    </source>
</evidence>
<dbReference type="InterPro" id="IPR030700">
    <property type="entry name" value="N-end_Aminoacyl_Trfase"/>
</dbReference>
<accession>A0AAV7JZG7</accession>
<dbReference type="Pfam" id="PF04376">
    <property type="entry name" value="ATE_N"/>
    <property type="match status" value="1"/>
</dbReference>
<comment type="function">
    <text evidence="5">Involved in the post-translational conjugation of arginine to the N-terminal aspartate or glutamate of a protein. This arginylation is required for degradation of the protein via the ubiquitin pathway.</text>
</comment>
<evidence type="ECO:0000256" key="2">
    <source>
        <dbReference type="ARBA" id="ARBA00022679"/>
    </source>
</evidence>
<dbReference type="GO" id="GO:0005737">
    <property type="term" value="C:cytoplasm"/>
    <property type="evidence" value="ECO:0007669"/>
    <property type="project" value="TreeGrafter"/>
</dbReference>
<dbReference type="EMBL" id="JAKMXF010000222">
    <property type="protein sequence ID" value="KAI6654321.1"/>
    <property type="molecule type" value="Genomic_DNA"/>
</dbReference>
<proteinExistence type="inferred from homology"/>
<gene>
    <name evidence="9" type="ORF">LOD99_719</name>
</gene>
<keyword evidence="2 5" id="KW-0808">Transferase</keyword>
<dbReference type="GO" id="GO:0004057">
    <property type="term" value="F:arginyl-tRNA--protein transferase activity"/>
    <property type="evidence" value="ECO:0007669"/>
    <property type="project" value="UniProtKB-EC"/>
</dbReference>
<evidence type="ECO:0000256" key="1">
    <source>
        <dbReference type="ARBA" id="ARBA00009991"/>
    </source>
</evidence>
<dbReference type="AlphaFoldDB" id="A0AAV7JZG7"/>
<organism evidence="9 10">
    <name type="scientific">Oopsacas minuta</name>
    <dbReference type="NCBI Taxonomy" id="111878"/>
    <lineage>
        <taxon>Eukaryota</taxon>
        <taxon>Metazoa</taxon>
        <taxon>Porifera</taxon>
        <taxon>Hexactinellida</taxon>
        <taxon>Hexasterophora</taxon>
        <taxon>Lyssacinosida</taxon>
        <taxon>Leucopsacidae</taxon>
        <taxon>Oopsacas</taxon>
    </lineage>
</organism>
<keyword evidence="4 5" id="KW-0012">Acyltransferase</keyword>
<evidence type="ECO:0000259" key="8">
    <source>
        <dbReference type="Pfam" id="PF04377"/>
    </source>
</evidence>
<keyword evidence="3 5" id="KW-0833">Ubl conjugation pathway</keyword>
<dbReference type="InterPro" id="IPR017137">
    <property type="entry name" value="Arg-tRNA-P_Trfase_1_euk"/>
</dbReference>
<name>A0AAV7JZG7_9METZ</name>
<dbReference type="PANTHER" id="PTHR21367">
    <property type="entry name" value="ARGININE-TRNA-PROTEIN TRANSFERASE 1"/>
    <property type="match status" value="1"/>
</dbReference>
<feature type="region of interest" description="Disordered" evidence="6">
    <location>
        <begin position="134"/>
        <end position="194"/>
    </location>
</feature>
<protein>
    <recommendedName>
        <fullName evidence="5">Arginyl-tRNA--protein transferase 1</fullName>
        <shortName evidence="5">Arginyltransferase 1</shortName>
        <shortName evidence="5">R-transferase 1</shortName>
        <ecNumber evidence="5">2.3.2.8</ecNumber>
    </recommendedName>
    <alternativeName>
        <fullName evidence="5">Arginine-tRNA--protein transferase 1</fullName>
    </alternativeName>
</protein>
<evidence type="ECO:0000256" key="5">
    <source>
        <dbReference type="PIRNR" id="PIRNR037207"/>
    </source>
</evidence>
<dbReference type="InterPro" id="IPR007472">
    <property type="entry name" value="N-end_Aminoacyl_Trfase_C"/>
</dbReference>
<evidence type="ECO:0000256" key="4">
    <source>
        <dbReference type="ARBA" id="ARBA00023315"/>
    </source>
</evidence>
<comment type="similarity">
    <text evidence="1 5">Belongs to the R-transferase family.</text>
</comment>
<evidence type="ECO:0000256" key="6">
    <source>
        <dbReference type="SAM" id="MobiDB-lite"/>
    </source>
</evidence>
<dbReference type="EC" id="2.3.2.8" evidence="5"/>
<evidence type="ECO:0000313" key="10">
    <source>
        <dbReference type="Proteomes" id="UP001165289"/>
    </source>
</evidence>
<keyword evidence="10" id="KW-1185">Reference proteome</keyword>
<evidence type="ECO:0000256" key="3">
    <source>
        <dbReference type="ARBA" id="ARBA00022786"/>
    </source>
</evidence>
<comment type="catalytic activity">
    <reaction evidence="5">
        <text>an N-terminal L-alpha-aminoacyl-[protein] + L-arginyl-tRNA(Arg) = an N-terminal L-arginyl-L-aminoacyl-[protein] + tRNA(Arg) + H(+)</text>
        <dbReference type="Rhea" id="RHEA:10208"/>
        <dbReference type="Rhea" id="RHEA-COMP:9658"/>
        <dbReference type="Rhea" id="RHEA-COMP:9673"/>
        <dbReference type="Rhea" id="RHEA-COMP:10636"/>
        <dbReference type="Rhea" id="RHEA-COMP:10638"/>
        <dbReference type="ChEBI" id="CHEBI:15378"/>
        <dbReference type="ChEBI" id="CHEBI:78442"/>
        <dbReference type="ChEBI" id="CHEBI:78513"/>
        <dbReference type="ChEBI" id="CHEBI:78597"/>
        <dbReference type="ChEBI" id="CHEBI:83562"/>
        <dbReference type="EC" id="2.3.2.8"/>
    </reaction>
</comment>
<dbReference type="PANTHER" id="PTHR21367:SF1">
    <property type="entry name" value="ARGINYL-TRNA--PROTEIN TRANSFERASE 1"/>
    <property type="match status" value="1"/>
</dbReference>